<feature type="transmembrane region" description="Helical" evidence="8">
    <location>
        <begin position="517"/>
        <end position="536"/>
    </location>
</feature>
<feature type="transmembrane region" description="Helical" evidence="8">
    <location>
        <begin position="112"/>
        <end position="129"/>
    </location>
</feature>
<feature type="region of interest" description="Disordered" evidence="7">
    <location>
        <begin position="1"/>
        <end position="22"/>
    </location>
</feature>
<dbReference type="OrthoDB" id="4139357at2759"/>
<evidence type="ECO:0000256" key="3">
    <source>
        <dbReference type="ARBA" id="ARBA00022448"/>
    </source>
</evidence>
<dbReference type="EMBL" id="AP024444">
    <property type="protein sequence ID" value="BCS19840.1"/>
    <property type="molecule type" value="Genomic_DNA"/>
</dbReference>
<proteinExistence type="inferred from homology"/>
<evidence type="ECO:0000256" key="4">
    <source>
        <dbReference type="ARBA" id="ARBA00022692"/>
    </source>
</evidence>
<evidence type="ECO:0000313" key="11">
    <source>
        <dbReference type="Proteomes" id="UP000654913"/>
    </source>
</evidence>
<comment type="similarity">
    <text evidence="2">Belongs to the major facilitator superfamily.</text>
</comment>
<feature type="transmembrane region" description="Helical" evidence="8">
    <location>
        <begin position="401"/>
        <end position="421"/>
    </location>
</feature>
<evidence type="ECO:0000313" key="10">
    <source>
        <dbReference type="EMBL" id="BCS19840.1"/>
    </source>
</evidence>
<feature type="transmembrane region" description="Helical" evidence="8">
    <location>
        <begin position="243"/>
        <end position="265"/>
    </location>
</feature>
<dbReference type="SUPFAM" id="SSF103473">
    <property type="entry name" value="MFS general substrate transporter"/>
    <property type="match status" value="1"/>
</dbReference>
<feature type="transmembrane region" description="Helical" evidence="8">
    <location>
        <begin position="204"/>
        <end position="223"/>
    </location>
</feature>
<evidence type="ECO:0000256" key="7">
    <source>
        <dbReference type="SAM" id="MobiDB-lite"/>
    </source>
</evidence>
<keyword evidence="4 8" id="KW-0812">Transmembrane</keyword>
<dbReference type="KEGG" id="apuu:APUU_20272A"/>
<reference evidence="10" key="1">
    <citation type="submission" date="2021-01" db="EMBL/GenBank/DDBJ databases">
        <authorList>
            <consortium name="Aspergillus puulaauensis MK2 genome sequencing consortium"/>
            <person name="Kazuki M."/>
            <person name="Futagami T."/>
        </authorList>
    </citation>
    <scope>NUCLEOTIDE SEQUENCE</scope>
    <source>
        <strain evidence="10">MK2</strain>
    </source>
</reference>
<dbReference type="Pfam" id="PF07690">
    <property type="entry name" value="MFS_1"/>
    <property type="match status" value="1"/>
</dbReference>
<reference evidence="10" key="2">
    <citation type="submission" date="2021-02" db="EMBL/GenBank/DDBJ databases">
        <title>Aspergillus puulaauensis MK2 genome sequence.</title>
        <authorList>
            <person name="Futagami T."/>
            <person name="Mori K."/>
            <person name="Kadooka C."/>
            <person name="Tanaka T."/>
        </authorList>
    </citation>
    <scope>NUCLEOTIDE SEQUENCE</scope>
    <source>
        <strain evidence="10">MK2</strain>
    </source>
</reference>
<dbReference type="Gene3D" id="1.20.1250.20">
    <property type="entry name" value="MFS general substrate transporter like domains"/>
    <property type="match status" value="1"/>
</dbReference>
<dbReference type="GO" id="GO:0016020">
    <property type="term" value="C:membrane"/>
    <property type="evidence" value="ECO:0007669"/>
    <property type="project" value="UniProtKB-SubCell"/>
</dbReference>
<feature type="domain" description="Major facilitator superfamily (MFS) profile" evidence="9">
    <location>
        <begin position="78"/>
        <end position="539"/>
    </location>
</feature>
<evidence type="ECO:0000256" key="5">
    <source>
        <dbReference type="ARBA" id="ARBA00022989"/>
    </source>
</evidence>
<dbReference type="RefSeq" id="XP_041552034.1">
    <property type="nucleotide sequence ID" value="XM_041698894.1"/>
</dbReference>
<protein>
    <recommendedName>
        <fullName evidence="9">Major facilitator superfamily (MFS) profile domain-containing protein</fullName>
    </recommendedName>
</protein>
<dbReference type="InterPro" id="IPR036259">
    <property type="entry name" value="MFS_trans_sf"/>
</dbReference>
<evidence type="ECO:0000256" key="8">
    <source>
        <dbReference type="SAM" id="Phobius"/>
    </source>
</evidence>
<evidence type="ECO:0000256" key="1">
    <source>
        <dbReference type="ARBA" id="ARBA00004141"/>
    </source>
</evidence>
<dbReference type="FunFam" id="1.20.1250.20:FF:000171">
    <property type="entry name" value="MFS general substrate transporter"/>
    <property type="match status" value="1"/>
</dbReference>
<dbReference type="GO" id="GO:0022857">
    <property type="term" value="F:transmembrane transporter activity"/>
    <property type="evidence" value="ECO:0007669"/>
    <property type="project" value="InterPro"/>
</dbReference>
<comment type="subcellular location">
    <subcellularLocation>
        <location evidence="1">Membrane</location>
        <topology evidence="1">Multi-pass membrane protein</topology>
    </subcellularLocation>
</comment>
<keyword evidence="11" id="KW-1185">Reference proteome</keyword>
<feature type="transmembrane region" description="Helical" evidence="8">
    <location>
        <begin position="353"/>
        <end position="374"/>
    </location>
</feature>
<feature type="compositionally biased region" description="Basic and acidic residues" evidence="7">
    <location>
        <begin position="1"/>
        <end position="12"/>
    </location>
</feature>
<evidence type="ECO:0000256" key="6">
    <source>
        <dbReference type="ARBA" id="ARBA00023136"/>
    </source>
</evidence>
<keyword evidence="6 8" id="KW-0472">Membrane</keyword>
<keyword evidence="5 8" id="KW-1133">Transmembrane helix</keyword>
<name>A0A7R8AJN7_9EURO</name>
<dbReference type="PROSITE" id="PS50850">
    <property type="entry name" value="MFS"/>
    <property type="match status" value="1"/>
</dbReference>
<feature type="transmembrane region" description="Helical" evidence="8">
    <location>
        <begin position="451"/>
        <end position="472"/>
    </location>
</feature>
<dbReference type="CDD" id="cd17316">
    <property type="entry name" value="MFS_SV2_like"/>
    <property type="match status" value="1"/>
</dbReference>
<keyword evidence="3" id="KW-0813">Transport</keyword>
<dbReference type="InterPro" id="IPR011701">
    <property type="entry name" value="MFS"/>
</dbReference>
<feature type="transmembrane region" description="Helical" evidence="8">
    <location>
        <begin position="428"/>
        <end position="445"/>
    </location>
</feature>
<dbReference type="GeneID" id="64969845"/>
<evidence type="ECO:0000259" key="9">
    <source>
        <dbReference type="PROSITE" id="PS50850"/>
    </source>
</evidence>
<organism evidence="10 11">
    <name type="scientific">Aspergillus puulaauensis</name>
    <dbReference type="NCBI Taxonomy" id="1220207"/>
    <lineage>
        <taxon>Eukaryota</taxon>
        <taxon>Fungi</taxon>
        <taxon>Dikarya</taxon>
        <taxon>Ascomycota</taxon>
        <taxon>Pezizomycotina</taxon>
        <taxon>Eurotiomycetes</taxon>
        <taxon>Eurotiomycetidae</taxon>
        <taxon>Eurotiales</taxon>
        <taxon>Aspergillaceae</taxon>
        <taxon>Aspergillus</taxon>
    </lineage>
</organism>
<sequence length="544" mass="59188">MGDRSPTQKKEPPVSQEQEQEASFVDTADKDIAAGHVDYHGINTTTIAQGADEVYEKKVAIMNEALIDLGMGSFQWKIFALTGLGWFIDNFWMQAITIISPAVQVEFSVDRIAFLTVAKYAGLVVGSSIWPMTADFIGRRLAFNVTLLISAVAGLVGAGSPNFTAISVFCAFIGVGTGGNQPVDSAIFLEFIPATHQYLLTMQSAFWSLGQAIAALIAWPLMAKYSCPSDTPSGQCTFQDNLGWRYCYWTFGGLTLSMFLARLFFRVYETPKYLLGKGFDRQAVDVVSKVASRNRTSTWLTVTHFEAIDAQLASQRSEETQEAPNATSTNILKRSITKFSPEKVKALFSTPRLAFSTTMMLFLWCSIGMAYPLYNSFIPIYLAAKGVEYSSTSPAQVYRNYAIQAVCGIPASLLGGITVEMRHIGRKGTGTIACISTGVFLFLFTRASTNAAVLGFTCAIAFFQNLVYGLLYSYTPELFPAPVRGTANGLVALFNRLSGLMAPIIAAYTGVETDMPVWISAALFVLAGLVFLVLPVETRGRAAA</sequence>
<dbReference type="Proteomes" id="UP000654913">
    <property type="component" value="Chromosome 2"/>
</dbReference>
<evidence type="ECO:0000256" key="2">
    <source>
        <dbReference type="ARBA" id="ARBA00008335"/>
    </source>
</evidence>
<feature type="transmembrane region" description="Helical" evidence="8">
    <location>
        <begin position="493"/>
        <end position="511"/>
    </location>
</feature>
<dbReference type="PANTHER" id="PTHR23511">
    <property type="entry name" value="SYNAPTIC VESICLE GLYCOPROTEIN 2"/>
    <property type="match status" value="1"/>
</dbReference>
<dbReference type="AlphaFoldDB" id="A0A7R8AJN7"/>
<dbReference type="InterPro" id="IPR020846">
    <property type="entry name" value="MFS_dom"/>
</dbReference>
<gene>
    <name evidence="10" type="ORF">APUU_20272A</name>
</gene>
<dbReference type="PANTHER" id="PTHR23511:SF5">
    <property type="entry name" value="MAJOR FACILITATOR-TYPE TRANSPORTER HXNZ-RELATED"/>
    <property type="match status" value="1"/>
</dbReference>
<accession>A0A7R8AJN7</accession>